<organism evidence="1 2">
    <name type="scientific">Agrobacterium rosae</name>
    <dbReference type="NCBI Taxonomy" id="1972867"/>
    <lineage>
        <taxon>Bacteria</taxon>
        <taxon>Pseudomonadati</taxon>
        <taxon>Pseudomonadota</taxon>
        <taxon>Alphaproteobacteria</taxon>
        <taxon>Hyphomicrobiales</taxon>
        <taxon>Rhizobiaceae</taxon>
        <taxon>Rhizobium/Agrobacterium group</taxon>
        <taxon>Agrobacterium</taxon>
    </lineage>
</organism>
<dbReference type="Gene3D" id="3.40.50.300">
    <property type="entry name" value="P-loop containing nucleotide triphosphate hydrolases"/>
    <property type="match status" value="1"/>
</dbReference>
<dbReference type="AlphaFoldDB" id="A0A1R3TWW0"/>
<reference evidence="2" key="1">
    <citation type="submission" date="2016-10" db="EMBL/GenBank/DDBJ databases">
        <authorList>
            <person name="Wibberg D."/>
        </authorList>
    </citation>
    <scope>NUCLEOTIDE SEQUENCE [LARGE SCALE GENOMIC DNA]</scope>
</reference>
<dbReference type="EMBL" id="FMUE01000007">
    <property type="protein sequence ID" value="SCX27283.1"/>
    <property type="molecule type" value="Genomic_DNA"/>
</dbReference>
<proteinExistence type="predicted"/>
<sequence>MRYLRDVKSSSILVLSLSNETEKNVNKNAPYADDFDEATEERFSLSVNGVADFLSMRGAKPTVALLSPSGDDGSTASVMLARSIAELGRSVVVVDMTSSGYPTQLMAQEAGLAGVSDLLFGETPFGETIHHDRLSNAHIVPQGKAQPLHTMRIIERLTMVLHALADTYDTVLLEFGSADIEGVTKLLKYIDAEIVLSLPDADNLLASETLLELRALGYADVVMMSESYSGDRTAA</sequence>
<dbReference type="Proteomes" id="UP000187891">
    <property type="component" value="Unassembled WGS sequence"/>
</dbReference>
<dbReference type="InterPro" id="IPR027417">
    <property type="entry name" value="P-loop_NTPase"/>
</dbReference>
<evidence type="ECO:0000313" key="2">
    <source>
        <dbReference type="Proteomes" id="UP000187891"/>
    </source>
</evidence>
<dbReference type="STRING" id="1907666.DSM25559_2975"/>
<evidence type="ECO:0000313" key="1">
    <source>
        <dbReference type="EMBL" id="SCX27283.1"/>
    </source>
</evidence>
<name>A0A1R3TWW0_9HYPH</name>
<gene>
    <name evidence="1" type="ORF">DSM25559_2975</name>
</gene>
<protein>
    <submittedName>
        <fullName evidence="1">Capsular exopolysaccharide family protein</fullName>
    </submittedName>
</protein>
<accession>A0A1R3TWW0</accession>
<dbReference type="SUPFAM" id="SSF52540">
    <property type="entry name" value="P-loop containing nucleoside triphosphate hydrolases"/>
    <property type="match status" value="1"/>
</dbReference>